<reference evidence="2" key="1">
    <citation type="submission" date="2022-07" db="EMBL/GenBank/DDBJ databases">
        <title>Genome analysis of Parmales, a sister group of diatoms, reveals the evolutionary specialization of diatoms from phago-mixotrophs to photoautotrophs.</title>
        <authorList>
            <person name="Ban H."/>
            <person name="Sato S."/>
            <person name="Yoshikawa S."/>
            <person name="Kazumasa Y."/>
            <person name="Nakamura Y."/>
            <person name="Ichinomiya M."/>
            <person name="Saitoh K."/>
            <person name="Sato N."/>
            <person name="Blanc-Mathieu R."/>
            <person name="Endo H."/>
            <person name="Kuwata A."/>
            <person name="Ogata H."/>
        </authorList>
    </citation>
    <scope>NUCLEOTIDE SEQUENCE</scope>
</reference>
<protein>
    <submittedName>
        <fullName evidence="2">Uncharacterized protein</fullName>
    </submittedName>
</protein>
<proteinExistence type="predicted"/>
<dbReference type="OrthoDB" id="10496266at2759"/>
<dbReference type="EMBL" id="BRXZ01001095">
    <property type="protein sequence ID" value="GMH62200.1"/>
    <property type="molecule type" value="Genomic_DNA"/>
</dbReference>
<name>A0A9W7A6F7_9STRA</name>
<dbReference type="AlphaFoldDB" id="A0A9W7A6F7"/>
<organism evidence="2 3">
    <name type="scientific">Triparma retinervis</name>
    <dbReference type="NCBI Taxonomy" id="2557542"/>
    <lineage>
        <taxon>Eukaryota</taxon>
        <taxon>Sar</taxon>
        <taxon>Stramenopiles</taxon>
        <taxon>Ochrophyta</taxon>
        <taxon>Bolidophyceae</taxon>
        <taxon>Parmales</taxon>
        <taxon>Triparmaceae</taxon>
        <taxon>Triparma</taxon>
    </lineage>
</organism>
<keyword evidence="3" id="KW-1185">Reference proteome</keyword>
<evidence type="ECO:0000313" key="3">
    <source>
        <dbReference type="Proteomes" id="UP001165082"/>
    </source>
</evidence>
<feature type="region of interest" description="Disordered" evidence="1">
    <location>
        <begin position="1"/>
        <end position="23"/>
    </location>
</feature>
<accession>A0A9W7A6F7</accession>
<sequence>MNRLLGYTHVGSSEDPTDRPPVSDRTVGLNTFGSHFIWSHHNSLDNAFVWSSPFSLPSNHQSYYSPVSRGGRVRVLGDKEPMHRRGSVRTQTYWRSAYSFPTYESKGKCD</sequence>
<comment type="caution">
    <text evidence="2">The sequence shown here is derived from an EMBL/GenBank/DDBJ whole genome shotgun (WGS) entry which is preliminary data.</text>
</comment>
<gene>
    <name evidence="2" type="ORF">TrRE_jg5065</name>
</gene>
<evidence type="ECO:0000313" key="2">
    <source>
        <dbReference type="EMBL" id="GMH62200.1"/>
    </source>
</evidence>
<evidence type="ECO:0000256" key="1">
    <source>
        <dbReference type="SAM" id="MobiDB-lite"/>
    </source>
</evidence>
<dbReference type="Proteomes" id="UP001165082">
    <property type="component" value="Unassembled WGS sequence"/>
</dbReference>